<reference evidence="2" key="1">
    <citation type="journal article" date="2019" name="Sci. Rep.">
        <title>Draft genome of Tanacetum cinerariifolium, the natural source of mosquito coil.</title>
        <authorList>
            <person name="Yamashiro T."/>
            <person name="Shiraishi A."/>
            <person name="Satake H."/>
            <person name="Nakayama K."/>
        </authorList>
    </citation>
    <scope>NUCLEOTIDE SEQUENCE</scope>
</reference>
<feature type="compositionally biased region" description="Basic and acidic residues" evidence="1">
    <location>
        <begin position="91"/>
        <end position="101"/>
    </location>
</feature>
<evidence type="ECO:0000313" key="2">
    <source>
        <dbReference type="EMBL" id="GFB28280.1"/>
    </source>
</evidence>
<dbReference type="EMBL" id="BKCJ010592661">
    <property type="protein sequence ID" value="GFB28280.1"/>
    <property type="molecule type" value="Genomic_DNA"/>
</dbReference>
<gene>
    <name evidence="2" type="ORF">Tci_700251</name>
</gene>
<accession>A0A699LBC2</accession>
<proteinExistence type="predicted"/>
<dbReference type="InterPro" id="IPR043502">
    <property type="entry name" value="DNA/RNA_pol_sf"/>
</dbReference>
<feature type="compositionally biased region" description="Polar residues" evidence="1">
    <location>
        <begin position="102"/>
        <end position="127"/>
    </location>
</feature>
<dbReference type="Pfam" id="PF08284">
    <property type="entry name" value="RVP_2"/>
    <property type="match status" value="1"/>
</dbReference>
<dbReference type="Gene3D" id="2.40.70.10">
    <property type="entry name" value="Acid Proteases"/>
    <property type="match status" value="1"/>
</dbReference>
<dbReference type="InterPro" id="IPR043128">
    <property type="entry name" value="Rev_trsase/Diguanyl_cyclase"/>
</dbReference>
<dbReference type="PROSITE" id="PS00141">
    <property type="entry name" value="ASP_PROTEASE"/>
    <property type="match status" value="1"/>
</dbReference>
<dbReference type="InterPro" id="IPR021109">
    <property type="entry name" value="Peptidase_aspartic_dom_sf"/>
</dbReference>
<sequence length="431" mass="48335">MIDQGVTVALAARDALRSTNGDDSHNSRTGELALLCWRMFFEESDKIEKYIEGLPDMIHGSVVASKPKTMREVIEIATELMDKKIRTFAERETASQRKFENTSRNTQNQEQQSNKRQNTGRVYTATSGGRNNASARVYAVGRAGIDPDANVVTGTFLLNNQYASVLFDTGADKSFMSTIFSTQINIASSTLDHCYDVELADERIIGLNSILRGCTLNLLNHPFNINLMPIELGSFDAIIGMDWMAKYQAVIVCAEKIVRIPWGNKTLIIHGDSSNQGNATRLSIISCTKTEKYMMKEFPVFLAHITTKDLSGLPLTRPMEFQIDLVPGAAPVVRAPYRLVPSEMKELAEQLKELSDKGFIRPSSSPWGAPVLFIKKKDGSFWMCIDYRELNKLTVKNRYPLPRIDDLFDQLQGSSVNSKIDMRSGYHQLRV</sequence>
<dbReference type="SUPFAM" id="SSF56672">
    <property type="entry name" value="DNA/RNA polymerases"/>
    <property type="match status" value="1"/>
</dbReference>
<keyword evidence="2" id="KW-0548">Nucleotidyltransferase</keyword>
<keyword evidence="2" id="KW-0695">RNA-directed DNA polymerase</keyword>
<name>A0A699LBC2_TANCI</name>
<evidence type="ECO:0000256" key="1">
    <source>
        <dbReference type="SAM" id="MobiDB-lite"/>
    </source>
</evidence>
<dbReference type="Gene3D" id="3.30.70.270">
    <property type="match status" value="1"/>
</dbReference>
<dbReference type="AlphaFoldDB" id="A0A699LBC2"/>
<dbReference type="InterPro" id="IPR032567">
    <property type="entry name" value="RTL1-rel"/>
</dbReference>
<dbReference type="GO" id="GO:0006508">
    <property type="term" value="P:proteolysis"/>
    <property type="evidence" value="ECO:0007669"/>
    <property type="project" value="InterPro"/>
</dbReference>
<dbReference type="InterPro" id="IPR001969">
    <property type="entry name" value="Aspartic_peptidase_AS"/>
</dbReference>
<dbReference type="GO" id="GO:0003964">
    <property type="term" value="F:RNA-directed DNA polymerase activity"/>
    <property type="evidence" value="ECO:0007669"/>
    <property type="project" value="UniProtKB-KW"/>
</dbReference>
<dbReference type="GO" id="GO:0004190">
    <property type="term" value="F:aspartic-type endopeptidase activity"/>
    <property type="evidence" value="ECO:0007669"/>
    <property type="project" value="InterPro"/>
</dbReference>
<dbReference type="PANTHER" id="PTHR15503:SF45">
    <property type="entry name" value="RNA-DIRECTED DNA POLYMERASE HOMOLOG"/>
    <property type="match status" value="1"/>
</dbReference>
<dbReference type="Gene3D" id="3.10.10.10">
    <property type="entry name" value="HIV Type 1 Reverse Transcriptase, subunit A, domain 1"/>
    <property type="match status" value="1"/>
</dbReference>
<organism evidence="2">
    <name type="scientific">Tanacetum cinerariifolium</name>
    <name type="common">Dalmatian daisy</name>
    <name type="synonym">Chrysanthemum cinerariifolium</name>
    <dbReference type="NCBI Taxonomy" id="118510"/>
    <lineage>
        <taxon>Eukaryota</taxon>
        <taxon>Viridiplantae</taxon>
        <taxon>Streptophyta</taxon>
        <taxon>Embryophyta</taxon>
        <taxon>Tracheophyta</taxon>
        <taxon>Spermatophyta</taxon>
        <taxon>Magnoliopsida</taxon>
        <taxon>eudicotyledons</taxon>
        <taxon>Gunneridae</taxon>
        <taxon>Pentapetalae</taxon>
        <taxon>asterids</taxon>
        <taxon>campanulids</taxon>
        <taxon>Asterales</taxon>
        <taxon>Asteraceae</taxon>
        <taxon>Asteroideae</taxon>
        <taxon>Anthemideae</taxon>
        <taxon>Anthemidinae</taxon>
        <taxon>Tanacetum</taxon>
    </lineage>
</organism>
<keyword evidence="2" id="KW-0808">Transferase</keyword>
<feature type="region of interest" description="Disordered" evidence="1">
    <location>
        <begin position="91"/>
        <end position="127"/>
    </location>
</feature>
<comment type="caution">
    <text evidence="2">The sequence shown here is derived from an EMBL/GenBank/DDBJ whole genome shotgun (WGS) entry which is preliminary data.</text>
</comment>
<dbReference type="PANTHER" id="PTHR15503">
    <property type="entry name" value="LDOC1 RELATED"/>
    <property type="match status" value="1"/>
</dbReference>
<dbReference type="CDD" id="cd00303">
    <property type="entry name" value="retropepsin_like"/>
    <property type="match status" value="1"/>
</dbReference>
<dbReference type="SUPFAM" id="SSF50630">
    <property type="entry name" value="Acid proteases"/>
    <property type="match status" value="1"/>
</dbReference>
<dbReference type="CDD" id="cd01647">
    <property type="entry name" value="RT_LTR"/>
    <property type="match status" value="1"/>
</dbReference>
<protein>
    <submittedName>
        <fullName evidence="2">Putative reverse transcriptase domain-containing protein</fullName>
    </submittedName>
</protein>